<dbReference type="AlphaFoldDB" id="A0AAD9D0Q6"/>
<keyword evidence="4" id="KW-1185">Reference proteome</keyword>
<organism evidence="3 4">
    <name type="scientific">Papiliotrema laurentii</name>
    <name type="common">Cryptococcus laurentii</name>
    <dbReference type="NCBI Taxonomy" id="5418"/>
    <lineage>
        <taxon>Eukaryota</taxon>
        <taxon>Fungi</taxon>
        <taxon>Dikarya</taxon>
        <taxon>Basidiomycota</taxon>
        <taxon>Agaricomycotina</taxon>
        <taxon>Tremellomycetes</taxon>
        <taxon>Tremellales</taxon>
        <taxon>Rhynchogastremaceae</taxon>
        <taxon>Papiliotrema</taxon>
    </lineage>
</organism>
<evidence type="ECO:0000313" key="4">
    <source>
        <dbReference type="Proteomes" id="UP001182556"/>
    </source>
</evidence>
<feature type="signal peptide" evidence="2">
    <location>
        <begin position="1"/>
        <end position="21"/>
    </location>
</feature>
<gene>
    <name evidence="3" type="ORF">DB88DRAFT_257357</name>
</gene>
<evidence type="ECO:0008006" key="5">
    <source>
        <dbReference type="Google" id="ProtNLM"/>
    </source>
</evidence>
<accession>A0AAD9D0Q6</accession>
<reference evidence="3" key="1">
    <citation type="submission" date="2023-02" db="EMBL/GenBank/DDBJ databases">
        <title>Identification and recombinant expression of a fungal hydrolase from Papiliotrema laurentii that hydrolyzes apple cutin and clears colloidal polyester polyurethane.</title>
        <authorList>
            <consortium name="DOE Joint Genome Institute"/>
            <person name="Roman V.A."/>
            <person name="Bojanowski C."/>
            <person name="Crable B.R."/>
            <person name="Wagner D.N."/>
            <person name="Hung C.S."/>
            <person name="Nadeau L.J."/>
            <person name="Schratz L."/>
            <person name="Haridas S."/>
            <person name="Pangilinan J."/>
            <person name="Lipzen A."/>
            <person name="Na H."/>
            <person name="Yan M."/>
            <person name="Ng V."/>
            <person name="Grigoriev I.V."/>
            <person name="Spatafora J.W."/>
            <person name="Barlow D."/>
            <person name="Biffinger J."/>
            <person name="Kelley-Loughnane N."/>
            <person name="Varaljay V.A."/>
            <person name="Crookes-Goodson W.J."/>
        </authorList>
    </citation>
    <scope>NUCLEOTIDE SEQUENCE</scope>
    <source>
        <strain evidence="3">5307AH</strain>
    </source>
</reference>
<evidence type="ECO:0000256" key="1">
    <source>
        <dbReference type="SAM" id="MobiDB-lite"/>
    </source>
</evidence>
<protein>
    <recommendedName>
        <fullName evidence="5">Peptidase M43 pregnancy-associated plasma-A domain-containing protein</fullName>
    </recommendedName>
</protein>
<feature type="region of interest" description="Disordered" evidence="1">
    <location>
        <begin position="208"/>
        <end position="236"/>
    </location>
</feature>
<feature type="chain" id="PRO_5042020438" description="Peptidase M43 pregnancy-associated plasma-A domain-containing protein" evidence="2">
    <location>
        <begin position="22"/>
        <end position="643"/>
    </location>
</feature>
<name>A0AAD9D0Q6_PAPLA</name>
<dbReference type="Proteomes" id="UP001182556">
    <property type="component" value="Unassembled WGS sequence"/>
</dbReference>
<evidence type="ECO:0000313" key="3">
    <source>
        <dbReference type="EMBL" id="KAK1923898.1"/>
    </source>
</evidence>
<dbReference type="EMBL" id="JAODAN010000005">
    <property type="protein sequence ID" value="KAK1923898.1"/>
    <property type="molecule type" value="Genomic_DNA"/>
</dbReference>
<sequence>MLFTYLLHLVTCLTYLSFVLSIDPNVGFEASINITGIDTFPTENVTFFARPSFVDYTFIVPIIITRLGSSLDALTVRLFTRSYDYDEDEAPTEVQVYSEDIYLNERSTYNLYASFNVTTNVTSAIVYSLRAQVDVADNSLGSTAYVATISGAAVTSYNATSGQWTSYQPSDYAHEQNILITAQHEEELTTLSEPPIDTTNEAVIINPDPDLPEEEDPNVTTPNPPVEGGNGRDNTTVTTCRPYTPPSTPSPCQRKVQWGGECEHYKSWRRNNSGKPRKGLEYCEKLWKKNNDGKTPWIDTEHCTTAPDPPPPSLCIPSQPPACSLKSKDLAVHQRQSTSRGILQLTVNYGTANQPVPVRQLPVTAFGLINNERKYAAVGKTDNNGFAALVFPLNPGETVVVYRVSVLLDAEKFRVSSSNNDGASFLTHRLISVDLEVQVPEGRTEYTYRFRNKATNDVLNVHDRILTYWIFAKTKVANFRAKLGAVWFPGRAAANSFNPRATLDASFINVHPDKAKATTPLAHEYGHWFHYLARKQQPLNTTYATGSHRFCEQDVANSAAVALSEGYATAFGLSALWQSKYQEASGTGYCFFPFDPASPNCQEIERYDCDSGPVSRDLSVDEGRVAALLRDLIDAGVDDNGDD</sequence>
<evidence type="ECO:0000256" key="2">
    <source>
        <dbReference type="SAM" id="SignalP"/>
    </source>
</evidence>
<keyword evidence="2" id="KW-0732">Signal</keyword>
<feature type="non-terminal residue" evidence="3">
    <location>
        <position position="643"/>
    </location>
</feature>
<proteinExistence type="predicted"/>
<comment type="caution">
    <text evidence="3">The sequence shown here is derived from an EMBL/GenBank/DDBJ whole genome shotgun (WGS) entry which is preliminary data.</text>
</comment>